<proteinExistence type="predicted"/>
<dbReference type="GO" id="GO:0042542">
    <property type="term" value="P:response to hydrogen peroxide"/>
    <property type="evidence" value="ECO:0007669"/>
    <property type="project" value="TreeGrafter"/>
</dbReference>
<protein>
    <recommendedName>
        <fullName evidence="7">Hydroxylamine reductase</fullName>
    </recommendedName>
</protein>
<dbReference type="InterPro" id="IPR004137">
    <property type="entry name" value="HCP/CODH"/>
</dbReference>
<evidence type="ECO:0000313" key="6">
    <source>
        <dbReference type="EMBL" id="GAG09479.1"/>
    </source>
</evidence>
<dbReference type="EMBL" id="BARS01021950">
    <property type="protein sequence ID" value="GAG09479.1"/>
    <property type="molecule type" value="Genomic_DNA"/>
</dbReference>
<dbReference type="GO" id="GO:0046872">
    <property type="term" value="F:metal ion binding"/>
    <property type="evidence" value="ECO:0007669"/>
    <property type="project" value="UniProtKB-KW"/>
</dbReference>
<keyword evidence="5" id="KW-0411">Iron-sulfur</keyword>
<dbReference type="GO" id="GO:0051536">
    <property type="term" value="F:iron-sulfur cluster binding"/>
    <property type="evidence" value="ECO:0007669"/>
    <property type="project" value="UniProtKB-KW"/>
</dbReference>
<keyword evidence="3" id="KW-0560">Oxidoreductase</keyword>
<dbReference type="InterPro" id="IPR016100">
    <property type="entry name" value="Prismane_a-bundle"/>
</dbReference>
<dbReference type="PANTHER" id="PTHR30109">
    <property type="entry name" value="HYDROXYLAMINE REDUCTASE"/>
    <property type="match status" value="1"/>
</dbReference>
<dbReference type="GO" id="GO:0050418">
    <property type="term" value="F:hydroxylamine reductase activity"/>
    <property type="evidence" value="ECO:0007669"/>
    <property type="project" value="TreeGrafter"/>
</dbReference>
<dbReference type="InterPro" id="IPR011254">
    <property type="entry name" value="Prismane-like_sf"/>
</dbReference>
<dbReference type="SUPFAM" id="SSF56821">
    <property type="entry name" value="Prismane protein-like"/>
    <property type="match status" value="1"/>
</dbReference>
<dbReference type="PANTHER" id="PTHR30109:SF0">
    <property type="entry name" value="HYDROXYLAMINE REDUCTASE"/>
    <property type="match status" value="1"/>
</dbReference>
<evidence type="ECO:0000256" key="2">
    <source>
        <dbReference type="ARBA" id="ARBA00022723"/>
    </source>
</evidence>
<comment type="caution">
    <text evidence="6">The sequence shown here is derived from an EMBL/GenBank/DDBJ whole genome shotgun (WGS) entry which is preliminary data.</text>
</comment>
<accession>X0UUH1</accession>
<keyword evidence="2" id="KW-0479">Metal-binding</keyword>
<dbReference type="GO" id="GO:0004601">
    <property type="term" value="F:peroxidase activity"/>
    <property type="evidence" value="ECO:0007669"/>
    <property type="project" value="TreeGrafter"/>
</dbReference>
<evidence type="ECO:0000256" key="4">
    <source>
        <dbReference type="ARBA" id="ARBA00023004"/>
    </source>
</evidence>
<organism evidence="6">
    <name type="scientific">marine sediment metagenome</name>
    <dbReference type="NCBI Taxonomy" id="412755"/>
    <lineage>
        <taxon>unclassified sequences</taxon>
        <taxon>metagenomes</taxon>
        <taxon>ecological metagenomes</taxon>
    </lineage>
</organism>
<feature type="non-terminal residue" evidence="6">
    <location>
        <position position="117"/>
    </location>
</feature>
<dbReference type="Pfam" id="PF03063">
    <property type="entry name" value="Prismane"/>
    <property type="match status" value="1"/>
</dbReference>
<dbReference type="AlphaFoldDB" id="X0UUH1"/>
<sequence length="117" mass="12999">MKGEIMFCYQCEQTAGGTGCTKVGVCGKNEDIQSLQDILIFGLKGIAAYAYHARQLGQKDEQVDAFMHEAMFATLTNVDFDLDRYLELVLKAGEMNLRVMEMLNNAHTSRFGNPAPV</sequence>
<keyword evidence="1" id="KW-0963">Cytoplasm</keyword>
<dbReference type="Gene3D" id="1.20.1270.20">
    <property type="match status" value="1"/>
</dbReference>
<evidence type="ECO:0000256" key="1">
    <source>
        <dbReference type="ARBA" id="ARBA00022490"/>
    </source>
</evidence>
<name>X0UUH1_9ZZZZ</name>
<gene>
    <name evidence="6" type="ORF">S01H1_35155</name>
</gene>
<evidence type="ECO:0008006" key="7">
    <source>
        <dbReference type="Google" id="ProtNLM"/>
    </source>
</evidence>
<reference evidence="6" key="1">
    <citation type="journal article" date="2014" name="Front. Microbiol.">
        <title>High frequency of phylogenetically diverse reductive dehalogenase-homologous genes in deep subseafloor sedimentary metagenomes.</title>
        <authorList>
            <person name="Kawai M."/>
            <person name="Futagami T."/>
            <person name="Toyoda A."/>
            <person name="Takaki Y."/>
            <person name="Nishi S."/>
            <person name="Hori S."/>
            <person name="Arai W."/>
            <person name="Tsubouchi T."/>
            <person name="Morono Y."/>
            <person name="Uchiyama I."/>
            <person name="Ito T."/>
            <person name="Fujiyama A."/>
            <person name="Inagaki F."/>
            <person name="Takami H."/>
        </authorList>
    </citation>
    <scope>NUCLEOTIDE SEQUENCE</scope>
    <source>
        <strain evidence="6">Expedition CK06-06</strain>
    </source>
</reference>
<dbReference type="FunFam" id="1.20.1270.20:FF:000001">
    <property type="entry name" value="Hydroxylamine reductase"/>
    <property type="match status" value="1"/>
</dbReference>
<evidence type="ECO:0000256" key="5">
    <source>
        <dbReference type="ARBA" id="ARBA00023014"/>
    </source>
</evidence>
<evidence type="ECO:0000256" key="3">
    <source>
        <dbReference type="ARBA" id="ARBA00023002"/>
    </source>
</evidence>
<keyword evidence="4" id="KW-0408">Iron</keyword>